<feature type="non-terminal residue" evidence="1">
    <location>
        <position position="157"/>
    </location>
</feature>
<sequence length="157" mass="17405">MPESKSNLNDSVSDLIDMSDITASKQKGPLKIVHVCMQEFGGAGKAAYRLHKGLQSIGVNSTMVVFNKKSDDPSIKVLPESFSGGNLSCLDVPAYESAIWRQAWARWDDISKSYPDRPAGLELFTDAESEVRLDFIKEIQEADIINLHWVAGMLNYP</sequence>
<reference evidence="1" key="1">
    <citation type="journal article" date="2014" name="Front. Microbiol.">
        <title>High frequency of phylogenetically diverse reductive dehalogenase-homologous genes in deep subseafloor sedimentary metagenomes.</title>
        <authorList>
            <person name="Kawai M."/>
            <person name="Futagami T."/>
            <person name="Toyoda A."/>
            <person name="Takaki Y."/>
            <person name="Nishi S."/>
            <person name="Hori S."/>
            <person name="Arai W."/>
            <person name="Tsubouchi T."/>
            <person name="Morono Y."/>
            <person name="Uchiyama I."/>
            <person name="Ito T."/>
            <person name="Fujiyama A."/>
            <person name="Inagaki F."/>
            <person name="Takami H."/>
        </authorList>
    </citation>
    <scope>NUCLEOTIDE SEQUENCE</scope>
    <source>
        <strain evidence="1">Expedition CK06-06</strain>
    </source>
</reference>
<evidence type="ECO:0000313" key="1">
    <source>
        <dbReference type="EMBL" id="GAG49849.1"/>
    </source>
</evidence>
<dbReference type="AlphaFoldDB" id="X0Y1Y0"/>
<comment type="caution">
    <text evidence="1">The sequence shown here is derived from an EMBL/GenBank/DDBJ whole genome shotgun (WGS) entry which is preliminary data.</text>
</comment>
<name>X0Y1Y0_9ZZZZ</name>
<accession>X0Y1Y0</accession>
<dbReference type="EMBL" id="BARS01055889">
    <property type="protein sequence ID" value="GAG49849.1"/>
    <property type="molecule type" value="Genomic_DNA"/>
</dbReference>
<organism evidence="1">
    <name type="scientific">marine sediment metagenome</name>
    <dbReference type="NCBI Taxonomy" id="412755"/>
    <lineage>
        <taxon>unclassified sequences</taxon>
        <taxon>metagenomes</taxon>
        <taxon>ecological metagenomes</taxon>
    </lineage>
</organism>
<evidence type="ECO:0008006" key="2">
    <source>
        <dbReference type="Google" id="ProtNLM"/>
    </source>
</evidence>
<protein>
    <recommendedName>
        <fullName evidence="2">Glycosyltransferase subfamily 4-like N-terminal domain-containing protein</fullName>
    </recommendedName>
</protein>
<gene>
    <name evidence="1" type="ORF">S01H1_82443</name>
</gene>
<proteinExistence type="predicted"/>